<proteinExistence type="predicted"/>
<organism evidence="2 3">
    <name type="scientific">Caenorhabditis remanei</name>
    <name type="common">Caenorhabditis vulgaris</name>
    <dbReference type="NCBI Taxonomy" id="31234"/>
    <lineage>
        <taxon>Eukaryota</taxon>
        <taxon>Metazoa</taxon>
        <taxon>Ecdysozoa</taxon>
        <taxon>Nematoda</taxon>
        <taxon>Chromadorea</taxon>
        <taxon>Rhabditida</taxon>
        <taxon>Rhabditina</taxon>
        <taxon>Rhabditomorpha</taxon>
        <taxon>Rhabditoidea</taxon>
        <taxon>Rhabditidae</taxon>
        <taxon>Peloderinae</taxon>
        <taxon>Caenorhabditis</taxon>
    </lineage>
</organism>
<evidence type="ECO:0000313" key="2">
    <source>
        <dbReference type="EMBL" id="KAF1766030.1"/>
    </source>
</evidence>
<dbReference type="AlphaFoldDB" id="A0A6A5HE17"/>
<feature type="region of interest" description="Disordered" evidence="1">
    <location>
        <begin position="99"/>
        <end position="130"/>
    </location>
</feature>
<dbReference type="EMBL" id="WUAV01000002">
    <property type="protein sequence ID" value="KAF1766030.1"/>
    <property type="molecule type" value="Genomic_DNA"/>
</dbReference>
<dbReference type="Proteomes" id="UP000483820">
    <property type="component" value="Chromosome II"/>
</dbReference>
<dbReference type="CTD" id="78774143"/>
<protein>
    <submittedName>
        <fullName evidence="2">Uncharacterized protein</fullName>
    </submittedName>
</protein>
<gene>
    <name evidence="2" type="ORF">GCK72_005985</name>
</gene>
<name>A0A6A5HE17_CAERE</name>
<dbReference type="KEGG" id="crq:GCK72_005985"/>
<sequence>MLKEVNRRDKHIGASDQKKEKKLSTTRITISSFGSTSCCSVDITIIWENTPSTLRRSSSGYKPSCLRSSTGECSQSVKALRKSSTIVCSFAPDDLNTSYSDSKKTAIKSSRKSAPDDQTAEQEDNKEVVRPTTPEVKRDNFVLQKQPQQNTRGIKTNVLKKQQAQKFKRSRTTMYQLQKTSYNEMLKSQRKDQSTIHSNVSRFRLNNVICNCQQLLKTAGRYFY</sequence>
<evidence type="ECO:0000313" key="3">
    <source>
        <dbReference type="Proteomes" id="UP000483820"/>
    </source>
</evidence>
<comment type="caution">
    <text evidence="2">The sequence shown here is derived from an EMBL/GenBank/DDBJ whole genome shotgun (WGS) entry which is preliminary data.</text>
</comment>
<dbReference type="GeneID" id="78774143"/>
<evidence type="ECO:0000256" key="1">
    <source>
        <dbReference type="SAM" id="MobiDB-lite"/>
    </source>
</evidence>
<accession>A0A6A5HE17</accession>
<reference evidence="2 3" key="1">
    <citation type="submission" date="2019-12" db="EMBL/GenBank/DDBJ databases">
        <title>Chromosome-level assembly of the Caenorhabditis remanei genome.</title>
        <authorList>
            <person name="Teterina A.A."/>
            <person name="Willis J.H."/>
            <person name="Phillips P.C."/>
        </authorList>
    </citation>
    <scope>NUCLEOTIDE SEQUENCE [LARGE SCALE GENOMIC DNA]</scope>
    <source>
        <strain evidence="2 3">PX506</strain>
        <tissue evidence="2">Whole organism</tissue>
    </source>
</reference>
<feature type="region of interest" description="Disordered" evidence="1">
    <location>
        <begin position="1"/>
        <end position="21"/>
    </location>
</feature>
<dbReference type="RefSeq" id="XP_053589615.1">
    <property type="nucleotide sequence ID" value="XM_053725421.1"/>
</dbReference>